<dbReference type="InterPro" id="IPR045279">
    <property type="entry name" value="ARR-like"/>
</dbReference>
<proteinExistence type="predicted"/>
<dbReference type="InterPro" id="IPR001789">
    <property type="entry name" value="Sig_transdc_resp-reg_receiver"/>
</dbReference>
<evidence type="ECO:0000256" key="2">
    <source>
        <dbReference type="PROSITE-ProRule" id="PRU00169"/>
    </source>
</evidence>
<reference evidence="4" key="1">
    <citation type="submission" date="2015-12" db="EMBL/GenBank/DDBJ databases">
        <title>Update maize B73 reference genome by single molecule sequencing technologies.</title>
        <authorList>
            <consortium name="Maize Genome Sequencing Project"/>
            <person name="Ware D."/>
        </authorList>
    </citation>
    <scope>NUCLEOTIDE SEQUENCE [LARGE SCALE GENOMIC DNA]</scope>
    <source>
        <tissue evidence="4">Seedling</tissue>
    </source>
</reference>
<dbReference type="Gene3D" id="3.40.50.2300">
    <property type="match status" value="1"/>
</dbReference>
<evidence type="ECO:0000313" key="4">
    <source>
        <dbReference type="EMBL" id="ONM21892.1"/>
    </source>
</evidence>
<sequence length="270" mass="29618">MATTTSPTSASSVPLPLLHRRRGILGHVPPEAPVHALRPPRGHQGPTTASPPPCRRAVERRRRSGSGGSCMDRKSHLILFLYSLSDGSEQRSAMRCGVARLPRAPRRWRGKGRTRARARERIAVDGLVSECCCLPLSLCLRSPGAALPLLPCFDLPPFPTVSWISRIQTTALVSLPSCLLPAYVQEGPWVIRGFRCCWICRAGADGDDRRRAEAAGKGQRRPRPKDQFPVGMRVLAVDDDPTCLKVLENLLFRCQYHVTTMGQAATALSC</sequence>
<evidence type="ECO:0000256" key="1">
    <source>
        <dbReference type="ARBA" id="ARBA00023012"/>
    </source>
</evidence>
<feature type="region of interest" description="Disordered" evidence="3">
    <location>
        <begin position="29"/>
        <end position="70"/>
    </location>
</feature>
<dbReference type="PANTHER" id="PTHR43874:SF7">
    <property type="entry name" value="TWO-COMPONENT RESPONSE REGULATOR ARR10"/>
    <property type="match status" value="1"/>
</dbReference>
<gene>
    <name evidence="4" type="ORF">ZEAMMB73_Zm00001d005779</name>
</gene>
<comment type="caution">
    <text evidence="2">Lacks conserved residue(s) required for the propagation of feature annotation.</text>
</comment>
<dbReference type="PANTHER" id="PTHR43874">
    <property type="entry name" value="TWO-COMPONENT RESPONSE REGULATOR"/>
    <property type="match status" value="1"/>
</dbReference>
<dbReference type="InterPro" id="IPR011006">
    <property type="entry name" value="CheY-like_superfamily"/>
</dbReference>
<dbReference type="EMBL" id="CM007648">
    <property type="protein sequence ID" value="ONM21892.1"/>
    <property type="molecule type" value="Genomic_DNA"/>
</dbReference>
<dbReference type="GO" id="GO:0009736">
    <property type="term" value="P:cytokinin-activated signaling pathway"/>
    <property type="evidence" value="ECO:0007669"/>
    <property type="project" value="InterPro"/>
</dbReference>
<keyword evidence="1" id="KW-0902">Two-component regulatory system</keyword>
<organism evidence="4">
    <name type="scientific">Zea mays</name>
    <name type="common">Maize</name>
    <dbReference type="NCBI Taxonomy" id="4577"/>
    <lineage>
        <taxon>Eukaryota</taxon>
        <taxon>Viridiplantae</taxon>
        <taxon>Streptophyta</taxon>
        <taxon>Embryophyta</taxon>
        <taxon>Tracheophyta</taxon>
        <taxon>Spermatophyta</taxon>
        <taxon>Magnoliopsida</taxon>
        <taxon>Liliopsida</taxon>
        <taxon>Poales</taxon>
        <taxon>Poaceae</taxon>
        <taxon>PACMAD clade</taxon>
        <taxon>Panicoideae</taxon>
        <taxon>Andropogonodae</taxon>
        <taxon>Andropogoneae</taxon>
        <taxon>Tripsacinae</taxon>
        <taxon>Zea</taxon>
    </lineage>
</organism>
<evidence type="ECO:0000256" key="3">
    <source>
        <dbReference type="SAM" id="MobiDB-lite"/>
    </source>
</evidence>
<dbReference type="GO" id="GO:0000160">
    <property type="term" value="P:phosphorelay signal transduction system"/>
    <property type="evidence" value="ECO:0007669"/>
    <property type="project" value="UniProtKB-KW"/>
</dbReference>
<protein>
    <submittedName>
        <fullName evidence="4">Ubiquitin carrier protein 7</fullName>
    </submittedName>
</protein>
<dbReference type="AlphaFoldDB" id="A0A1D6EQD8"/>
<dbReference type="SUPFAM" id="SSF52172">
    <property type="entry name" value="CheY-like"/>
    <property type="match status" value="1"/>
</dbReference>
<accession>A0A1D6EQD8</accession>
<name>A0A1D6EQD8_MAIZE</name>
<dbReference type="PROSITE" id="PS50110">
    <property type="entry name" value="RESPONSE_REGULATORY"/>
    <property type="match status" value="1"/>
</dbReference>